<feature type="region of interest" description="Disordered" evidence="1">
    <location>
        <begin position="1"/>
        <end position="20"/>
    </location>
</feature>
<dbReference type="EMBL" id="CAXKWB010009686">
    <property type="protein sequence ID" value="CAL4095687.1"/>
    <property type="molecule type" value="Genomic_DNA"/>
</dbReference>
<proteinExistence type="predicted"/>
<protein>
    <submittedName>
        <fullName evidence="2">Uncharacterized protein</fullName>
    </submittedName>
</protein>
<dbReference type="Proteomes" id="UP001497623">
    <property type="component" value="Unassembled WGS sequence"/>
</dbReference>
<evidence type="ECO:0000313" key="2">
    <source>
        <dbReference type="EMBL" id="CAL4095687.1"/>
    </source>
</evidence>
<sequence>MIHERMSSIASDMSSPSQANIRPCNPQAWKKAVAKLKHDTGQEYVSIYSGKQVSAKQPGPPCTCKKKCYDTIGKDNIIEIFGHYWASGDWNLQTVYLQKHTSTAGPRKHIGSTSKQRTCVRLYTVTVDGKPINICKKAFANVHGISLGRVDGALKKMTSTGMPLPDLRGKHGGHPHISEARIRLVQTHISNFPTVSSQYSSKTMPSVKYLEPNIKNKKHLYNLYKEWIQDKYPEEEPVSNHFYLDILRRDFKYLKISKIRKDTCNSCDCHN</sequence>
<dbReference type="PANTHER" id="PTHR10773:SF19">
    <property type="match status" value="1"/>
</dbReference>
<feature type="compositionally biased region" description="Low complexity" evidence="1">
    <location>
        <begin position="7"/>
        <end position="17"/>
    </location>
</feature>
<keyword evidence="3" id="KW-1185">Reference proteome</keyword>
<reference evidence="2 3" key="1">
    <citation type="submission" date="2024-05" db="EMBL/GenBank/DDBJ databases">
        <authorList>
            <person name="Wallberg A."/>
        </authorList>
    </citation>
    <scope>NUCLEOTIDE SEQUENCE [LARGE SCALE GENOMIC DNA]</scope>
</reference>
<organism evidence="2 3">
    <name type="scientific">Meganyctiphanes norvegica</name>
    <name type="common">Northern krill</name>
    <name type="synonym">Thysanopoda norvegica</name>
    <dbReference type="NCBI Taxonomy" id="48144"/>
    <lineage>
        <taxon>Eukaryota</taxon>
        <taxon>Metazoa</taxon>
        <taxon>Ecdysozoa</taxon>
        <taxon>Arthropoda</taxon>
        <taxon>Crustacea</taxon>
        <taxon>Multicrustacea</taxon>
        <taxon>Malacostraca</taxon>
        <taxon>Eumalacostraca</taxon>
        <taxon>Eucarida</taxon>
        <taxon>Euphausiacea</taxon>
        <taxon>Euphausiidae</taxon>
        <taxon>Meganyctiphanes</taxon>
    </lineage>
</organism>
<evidence type="ECO:0000256" key="1">
    <source>
        <dbReference type="SAM" id="MobiDB-lite"/>
    </source>
</evidence>
<dbReference type="AlphaFoldDB" id="A0AAV2QPY1"/>
<name>A0AAV2QPY1_MEGNR</name>
<accession>A0AAV2QPY1</accession>
<comment type="caution">
    <text evidence="2">The sequence shown here is derived from an EMBL/GenBank/DDBJ whole genome shotgun (WGS) entry which is preliminary data.</text>
</comment>
<evidence type="ECO:0000313" key="3">
    <source>
        <dbReference type="Proteomes" id="UP001497623"/>
    </source>
</evidence>
<gene>
    <name evidence="2" type="ORF">MNOR_LOCUS15467</name>
</gene>
<dbReference type="PANTHER" id="PTHR10773">
    <property type="entry name" value="DNA-DIRECTED RNA POLYMERASES I, II, AND III SUBUNIT RPABC2"/>
    <property type="match status" value="1"/>
</dbReference>